<evidence type="ECO:0000259" key="7">
    <source>
        <dbReference type="PROSITE" id="PS50887"/>
    </source>
</evidence>
<keyword evidence="6" id="KW-1133">Transmembrane helix</keyword>
<dbReference type="EC" id="2.7.7.65" evidence="3"/>
<dbReference type="EMBL" id="CP023525">
    <property type="protein sequence ID" value="ATF91656.1"/>
    <property type="molecule type" value="Genomic_DNA"/>
</dbReference>
<dbReference type="GO" id="GO:0005886">
    <property type="term" value="C:plasma membrane"/>
    <property type="evidence" value="ECO:0007669"/>
    <property type="project" value="TreeGrafter"/>
</dbReference>
<evidence type="ECO:0000313" key="9">
    <source>
        <dbReference type="Proteomes" id="UP000217979"/>
    </source>
</evidence>
<dbReference type="PANTHER" id="PTHR45138:SF16">
    <property type="entry name" value="DIGUANYLATE CYCLASE DGCQ-RELATED"/>
    <property type="match status" value="1"/>
</dbReference>
<dbReference type="Gene3D" id="3.30.70.270">
    <property type="match status" value="1"/>
</dbReference>
<dbReference type="InterPro" id="IPR043128">
    <property type="entry name" value="Rev_trsase/Diguanyl_cyclase"/>
</dbReference>
<comment type="pathway">
    <text evidence="2">Purine metabolism; 3',5'-cyclic di-GMP biosynthesis.</text>
</comment>
<evidence type="ECO:0000256" key="5">
    <source>
        <dbReference type="ARBA" id="ARBA00034247"/>
    </source>
</evidence>
<dbReference type="NCBIfam" id="TIGR00254">
    <property type="entry name" value="GGDEF"/>
    <property type="match status" value="1"/>
</dbReference>
<feature type="domain" description="GGDEF" evidence="7">
    <location>
        <begin position="407"/>
        <end position="542"/>
    </location>
</feature>
<dbReference type="FunFam" id="3.30.70.270:FF:000001">
    <property type="entry name" value="Diguanylate cyclase domain protein"/>
    <property type="match status" value="1"/>
</dbReference>
<feature type="transmembrane region" description="Helical" evidence="6">
    <location>
        <begin position="338"/>
        <end position="358"/>
    </location>
</feature>
<dbReference type="Proteomes" id="UP000217979">
    <property type="component" value="Chromosome"/>
</dbReference>
<dbReference type="Pfam" id="PF00990">
    <property type="entry name" value="GGDEF"/>
    <property type="match status" value="1"/>
</dbReference>
<evidence type="ECO:0000256" key="3">
    <source>
        <dbReference type="ARBA" id="ARBA00012528"/>
    </source>
</evidence>
<dbReference type="GO" id="GO:0005525">
    <property type="term" value="F:GTP binding"/>
    <property type="evidence" value="ECO:0007669"/>
    <property type="project" value="UniProtKB-KW"/>
</dbReference>
<protein>
    <recommendedName>
        <fullName evidence="3">diguanylate cyclase</fullName>
        <ecNumber evidence="3">2.7.7.65</ecNumber>
    </recommendedName>
</protein>
<evidence type="ECO:0000256" key="4">
    <source>
        <dbReference type="ARBA" id="ARBA00023134"/>
    </source>
</evidence>
<dbReference type="CDD" id="cd01949">
    <property type="entry name" value="GGDEF"/>
    <property type="match status" value="1"/>
</dbReference>
<dbReference type="SMART" id="SM00267">
    <property type="entry name" value="GGDEF"/>
    <property type="match status" value="1"/>
</dbReference>
<keyword evidence="6" id="KW-0472">Membrane</keyword>
<keyword evidence="4" id="KW-0342">GTP-binding</keyword>
<dbReference type="InterPro" id="IPR029787">
    <property type="entry name" value="Nucleotide_cyclase"/>
</dbReference>
<dbReference type="AlphaFoldDB" id="A0A291DVJ2"/>
<dbReference type="PROSITE" id="PS50887">
    <property type="entry name" value="GGDEF"/>
    <property type="match status" value="1"/>
</dbReference>
<keyword evidence="6" id="KW-0812">Transmembrane</keyword>
<name>A0A291DVJ2_9ENTR</name>
<gene>
    <name evidence="8" type="ORF">CO704_05940</name>
</gene>
<dbReference type="SUPFAM" id="SSF55073">
    <property type="entry name" value="Nucleotide cyclase"/>
    <property type="match status" value="1"/>
</dbReference>
<proteinExistence type="predicted"/>
<comment type="cofactor">
    <cofactor evidence="1">
        <name>Mg(2+)</name>
        <dbReference type="ChEBI" id="CHEBI:18420"/>
    </cofactor>
</comment>
<evidence type="ECO:0000313" key="8">
    <source>
        <dbReference type="EMBL" id="ATF91656.1"/>
    </source>
</evidence>
<reference evidence="8 9" key="1">
    <citation type="submission" date="2017-09" db="EMBL/GenBank/DDBJ databases">
        <title>FDA dAtabase for Regulatory Grade micrObial Sequences (FDA-ARGOS): Supporting development and validation of Infectious Disease Dx tests.</title>
        <authorList>
            <person name="Minogue T."/>
            <person name="Wolcott M."/>
            <person name="Wasieloski L."/>
            <person name="Aguilar W."/>
            <person name="Moore D."/>
            <person name="Tallon L."/>
            <person name="Sadzewicz L."/>
            <person name="Ott S."/>
            <person name="Zhao X."/>
            <person name="Nagaraj S."/>
            <person name="Vavikolanu K."/>
            <person name="Aluvathingal J."/>
            <person name="Nadendla S."/>
            <person name="Sichtig H."/>
        </authorList>
    </citation>
    <scope>NUCLEOTIDE SEQUENCE [LARGE SCALE GENOMIC DNA]</scope>
    <source>
        <strain evidence="8 9">FDAARGOS_392</strain>
    </source>
</reference>
<dbReference type="PANTHER" id="PTHR45138">
    <property type="entry name" value="REGULATORY COMPONENTS OF SENSORY TRANSDUCTION SYSTEM"/>
    <property type="match status" value="1"/>
</dbReference>
<accession>A0A291DVJ2</accession>
<evidence type="ECO:0000256" key="1">
    <source>
        <dbReference type="ARBA" id="ARBA00001946"/>
    </source>
</evidence>
<dbReference type="InterPro" id="IPR050469">
    <property type="entry name" value="Diguanylate_Cyclase"/>
</dbReference>
<organism evidence="8 9">
    <name type="scientific">Cedecea neteri</name>
    <dbReference type="NCBI Taxonomy" id="158822"/>
    <lineage>
        <taxon>Bacteria</taxon>
        <taxon>Pseudomonadati</taxon>
        <taxon>Pseudomonadota</taxon>
        <taxon>Gammaproteobacteria</taxon>
        <taxon>Enterobacterales</taxon>
        <taxon>Enterobacteriaceae</taxon>
        <taxon>Cedecea</taxon>
    </lineage>
</organism>
<keyword evidence="4" id="KW-0547">Nucleotide-binding</keyword>
<dbReference type="RefSeq" id="WP_082763276.1">
    <property type="nucleotide sequence ID" value="NZ_CP023525.1"/>
</dbReference>
<dbReference type="InterPro" id="IPR000160">
    <property type="entry name" value="GGDEF_dom"/>
</dbReference>
<dbReference type="GO" id="GO:0052621">
    <property type="term" value="F:diguanylate cyclase activity"/>
    <property type="evidence" value="ECO:0007669"/>
    <property type="project" value="UniProtKB-EC"/>
</dbReference>
<evidence type="ECO:0000256" key="6">
    <source>
        <dbReference type="SAM" id="Phobius"/>
    </source>
</evidence>
<dbReference type="GO" id="GO:0043709">
    <property type="term" value="P:cell adhesion involved in single-species biofilm formation"/>
    <property type="evidence" value="ECO:0007669"/>
    <property type="project" value="TreeGrafter"/>
</dbReference>
<sequence length="547" mass="62184">MSTSLMSHFHLPMVKTLRITHVCFLSLFLLITFMFWQQGELFNHGYRTSQLSHLESVIARLESKSQYQMDNLRYLRRMFIETLHEPQFTPLSQLAARASNKETLSPLHIQSLPIPDSVRPFKNQTEEERASLTRREYQALRDIQDLFPLAGGSNHLSSSIYYMSRSGAFIASLSPDVNKLLIQSANPREIQGSFVLGSPMLNPRREPFWTRQNIADTGKTLINGSLPVDFDDRWIGLFGIAVTTDTMRLFLSNALPEDTHSAYLLFDKQMNPLTRAVGSQNGYQLSEKQRQAILEKLAAESRGTLRFGYAYATFGHITGTGAILVSVQTIRQGLHEDFGRFSVLLVVMWLTVILILLGSHRMICRLIRNMGHLQQEMHRHALHDDLTGVLNRRGFFETTGRISPQYVDYSLIQLDLDHFKKVNDRFGHQVGDRVLIHATRCIQQAIRTQDIVGRIGGEEFCIYLPNTDLHAAIAVAQRVRKMLVNTPLKLEDESTLLVTASLGVASHEETPEGDLEHIQSQADIRLYRAKQQGRNRVCWSGEAELQA</sequence>
<evidence type="ECO:0000256" key="2">
    <source>
        <dbReference type="ARBA" id="ARBA00004665"/>
    </source>
</evidence>
<comment type="catalytic activity">
    <reaction evidence="5">
        <text>2 GTP = 3',3'-c-di-GMP + 2 diphosphate</text>
        <dbReference type="Rhea" id="RHEA:24898"/>
        <dbReference type="ChEBI" id="CHEBI:33019"/>
        <dbReference type="ChEBI" id="CHEBI:37565"/>
        <dbReference type="ChEBI" id="CHEBI:58805"/>
        <dbReference type="EC" id="2.7.7.65"/>
    </reaction>
</comment>
<dbReference type="GO" id="GO:1902201">
    <property type="term" value="P:negative regulation of bacterial-type flagellum-dependent cell motility"/>
    <property type="evidence" value="ECO:0007669"/>
    <property type="project" value="TreeGrafter"/>
</dbReference>